<dbReference type="STRING" id="400682.A0A1X7TJ49"/>
<keyword evidence="2 6" id="KW-0812">Transmembrane</keyword>
<name>A0A1X7TJ49_AMPQE</name>
<dbReference type="PANTHER" id="PTHR12011">
    <property type="entry name" value="ADHESION G-PROTEIN COUPLED RECEPTOR"/>
    <property type="match status" value="1"/>
</dbReference>
<dbReference type="PANTHER" id="PTHR12011:SF347">
    <property type="entry name" value="FI21270P1-RELATED"/>
    <property type="match status" value="1"/>
</dbReference>
<evidence type="ECO:0000259" key="7">
    <source>
        <dbReference type="PROSITE" id="PS50221"/>
    </source>
</evidence>
<dbReference type="PROSITE" id="PS50221">
    <property type="entry name" value="GAIN_B"/>
    <property type="match status" value="1"/>
</dbReference>
<dbReference type="InterPro" id="IPR046338">
    <property type="entry name" value="GAIN_dom_sf"/>
</dbReference>
<protein>
    <recommendedName>
        <fullName evidence="7">GAIN-B domain-containing protein</fullName>
    </recommendedName>
</protein>
<dbReference type="Gene3D" id="1.20.1070.10">
    <property type="entry name" value="Rhodopsin 7-helix transmembrane proteins"/>
    <property type="match status" value="1"/>
</dbReference>
<keyword evidence="4 6" id="KW-0472">Membrane</keyword>
<dbReference type="Pfam" id="PF01825">
    <property type="entry name" value="GPS"/>
    <property type="match status" value="1"/>
</dbReference>
<proteinExistence type="predicted"/>
<organism evidence="8">
    <name type="scientific">Amphimedon queenslandica</name>
    <name type="common">Sponge</name>
    <dbReference type="NCBI Taxonomy" id="400682"/>
    <lineage>
        <taxon>Eukaryota</taxon>
        <taxon>Metazoa</taxon>
        <taxon>Porifera</taxon>
        <taxon>Demospongiae</taxon>
        <taxon>Heteroscleromorpha</taxon>
        <taxon>Haplosclerida</taxon>
        <taxon>Niphatidae</taxon>
        <taxon>Amphimedon</taxon>
    </lineage>
</organism>
<evidence type="ECO:0000256" key="4">
    <source>
        <dbReference type="ARBA" id="ARBA00023136"/>
    </source>
</evidence>
<keyword evidence="3 6" id="KW-1133">Transmembrane helix</keyword>
<evidence type="ECO:0000256" key="2">
    <source>
        <dbReference type="ARBA" id="ARBA00022692"/>
    </source>
</evidence>
<accession>A0A1X7TJ49</accession>
<feature type="transmembrane region" description="Helical" evidence="6">
    <location>
        <begin position="106"/>
        <end position="128"/>
    </location>
</feature>
<feature type="transmembrane region" description="Helical" evidence="6">
    <location>
        <begin position="209"/>
        <end position="231"/>
    </location>
</feature>
<evidence type="ECO:0000256" key="3">
    <source>
        <dbReference type="ARBA" id="ARBA00022989"/>
    </source>
</evidence>
<dbReference type="AlphaFoldDB" id="A0A1X7TJ49"/>
<dbReference type="SMART" id="SM00303">
    <property type="entry name" value="GPS"/>
    <property type="match status" value="1"/>
</dbReference>
<evidence type="ECO:0000256" key="6">
    <source>
        <dbReference type="SAM" id="Phobius"/>
    </source>
</evidence>
<dbReference type="OrthoDB" id="10037534at2759"/>
<dbReference type="InParanoid" id="A0A1X7TJ49"/>
<dbReference type="InterPro" id="IPR000203">
    <property type="entry name" value="GPS"/>
</dbReference>
<evidence type="ECO:0000313" key="8">
    <source>
        <dbReference type="EnsemblMetazoa" id="Aqu2.1.14822_001"/>
    </source>
</evidence>
<dbReference type="EnsemblMetazoa" id="Aqu2.1.14822_001">
    <property type="protein sequence ID" value="Aqu2.1.14822_001"/>
    <property type="gene ID" value="Aqu2.1.14822"/>
</dbReference>
<feature type="transmembrane region" description="Helical" evidence="6">
    <location>
        <begin position="238"/>
        <end position="261"/>
    </location>
</feature>
<dbReference type="eggNOG" id="KOG4193">
    <property type="taxonomic scope" value="Eukaryota"/>
</dbReference>
<feature type="domain" description="GAIN-B" evidence="7">
    <location>
        <begin position="1"/>
        <end position="64"/>
    </location>
</feature>
<feature type="transmembrane region" description="Helical" evidence="6">
    <location>
        <begin position="75"/>
        <end position="99"/>
    </location>
</feature>
<keyword evidence="5" id="KW-1015">Disulfide bond</keyword>
<dbReference type="InterPro" id="IPR057244">
    <property type="entry name" value="GAIN_B"/>
</dbReference>
<comment type="subcellular location">
    <subcellularLocation>
        <location evidence="1">Membrane</location>
    </subcellularLocation>
</comment>
<evidence type="ECO:0000256" key="1">
    <source>
        <dbReference type="ARBA" id="ARBA00004370"/>
    </source>
</evidence>
<dbReference type="GO" id="GO:0005886">
    <property type="term" value="C:plasma membrane"/>
    <property type="evidence" value="ECO:0007669"/>
    <property type="project" value="TreeGrafter"/>
</dbReference>
<sequence length="304" mass="34687">MNLETGLFHCVYWKIEPNSSANEHINGHWNKTGCSYASRLKDIVTCHCNHLTHFAILLSPGAGTVDTVHADILTVIGYVFVPISLVCNSMLLTVLILTYSCMSDNAILCMKGIPAVYMMIVAPIGYLVDTGNDQPNHYLYYDNEELVACWLSYKTRLIYMDIHCTCHAHHSGEFESKTINTYFLFGALSVMRKHRVLLVYNTKLDDVNYWLKSSLSLTVVMGIAWLGNVLFFKKELLFIAYIMTVFIAAQGIIIFILYVLLSKQVRSSYLKWWHDKQVRKSLKVTKMTNLSVIIMQLSNSPLYL</sequence>
<dbReference type="Gene3D" id="2.60.220.50">
    <property type="match status" value="1"/>
</dbReference>
<reference evidence="8" key="1">
    <citation type="submission" date="2017-05" db="UniProtKB">
        <authorList>
            <consortium name="EnsemblMetazoa"/>
        </authorList>
    </citation>
    <scope>IDENTIFICATION</scope>
</reference>
<evidence type="ECO:0000256" key="5">
    <source>
        <dbReference type="ARBA" id="ARBA00023157"/>
    </source>
</evidence>